<dbReference type="EMBL" id="WKKX01000317">
    <property type="protein sequence ID" value="MSE08536.1"/>
    <property type="molecule type" value="Genomic_DNA"/>
</dbReference>
<dbReference type="Proteomes" id="UP000467635">
    <property type="component" value="Unassembled WGS sequence"/>
</dbReference>
<evidence type="ECO:0000313" key="3">
    <source>
        <dbReference type="EMBL" id="MSE08536.1"/>
    </source>
</evidence>
<feature type="region of interest" description="Disordered" evidence="1">
    <location>
        <begin position="32"/>
        <end position="77"/>
    </location>
</feature>
<evidence type="ECO:0000256" key="1">
    <source>
        <dbReference type="SAM" id="MobiDB-lite"/>
    </source>
</evidence>
<reference evidence="3 4" key="1">
    <citation type="submission" date="2019-11" db="EMBL/GenBank/DDBJ databases">
        <title>Draft Genome Sequence of Plant Growth-Promoting Rhizosphere-Associated Bacteria.</title>
        <authorList>
            <person name="Vasilyev I.Y."/>
            <person name="Radchenko V."/>
            <person name="Ilnitskaya E.V."/>
        </authorList>
    </citation>
    <scope>NUCLEOTIDE SEQUENCE [LARGE SCALE GENOMIC DNA]</scope>
    <source>
        <strain evidence="3 4">VRA_01-1sq_f</strain>
    </source>
</reference>
<gene>
    <name evidence="3" type="ORF">GKC33_07420</name>
</gene>
<sequence>MQKNRLYFLLGSVALLSSLTLGVNSAQADATVQQSSASVEVQTSTGSETNTKETTSADISVNQNISNVEDGSKHSES</sequence>
<evidence type="ECO:0000256" key="2">
    <source>
        <dbReference type="SAM" id="SignalP"/>
    </source>
</evidence>
<comment type="caution">
    <text evidence="3">The sequence shown here is derived from an EMBL/GenBank/DDBJ whole genome shotgun (WGS) entry which is preliminary data.</text>
</comment>
<keyword evidence="2" id="KW-0732">Signal</keyword>
<feature type="chain" id="PRO_5031233251" description="N-acetylmuramoyl-L-alanine amidase" evidence="2">
    <location>
        <begin position="29"/>
        <end position="77"/>
    </location>
</feature>
<feature type="non-terminal residue" evidence="3">
    <location>
        <position position="77"/>
    </location>
</feature>
<protein>
    <recommendedName>
        <fullName evidence="5">N-acetylmuramoyl-L-alanine amidase</fullName>
    </recommendedName>
</protein>
<evidence type="ECO:0008006" key="5">
    <source>
        <dbReference type="Google" id="ProtNLM"/>
    </source>
</evidence>
<proteinExistence type="predicted"/>
<accession>A0A7X2MFM1</accession>
<dbReference type="AlphaFoldDB" id="A0A7X2MFM1"/>
<feature type="signal peptide" evidence="2">
    <location>
        <begin position="1"/>
        <end position="28"/>
    </location>
</feature>
<organism evidence="3 4">
    <name type="scientific">Ligilactobacillus salivarius</name>
    <dbReference type="NCBI Taxonomy" id="1624"/>
    <lineage>
        <taxon>Bacteria</taxon>
        <taxon>Bacillati</taxon>
        <taxon>Bacillota</taxon>
        <taxon>Bacilli</taxon>
        <taxon>Lactobacillales</taxon>
        <taxon>Lactobacillaceae</taxon>
        <taxon>Ligilactobacillus</taxon>
    </lineage>
</organism>
<feature type="compositionally biased region" description="Polar residues" evidence="1">
    <location>
        <begin position="32"/>
        <end position="69"/>
    </location>
</feature>
<evidence type="ECO:0000313" key="4">
    <source>
        <dbReference type="Proteomes" id="UP000467635"/>
    </source>
</evidence>
<name>A0A7X2MFM1_9LACO</name>